<protein>
    <recommendedName>
        <fullName evidence="3">Topoisomerase 1-associated factor 1</fullName>
    </recommendedName>
</protein>
<dbReference type="GO" id="GO:0000076">
    <property type="term" value="P:DNA replication checkpoint signaling"/>
    <property type="evidence" value="ECO:0007669"/>
    <property type="project" value="TreeGrafter"/>
</dbReference>
<dbReference type="EMBL" id="LGRN01000045">
    <property type="protein sequence ID" value="OJD18109.1"/>
    <property type="molecule type" value="Genomic_DNA"/>
</dbReference>
<dbReference type="GO" id="GO:0051321">
    <property type="term" value="P:meiotic cell cycle"/>
    <property type="evidence" value="ECO:0007669"/>
    <property type="project" value="UniProtKB-KW"/>
</dbReference>
<feature type="compositionally biased region" description="Basic residues" evidence="8">
    <location>
        <begin position="561"/>
        <end position="572"/>
    </location>
</feature>
<gene>
    <name evidence="10" type="ORF">AJ78_01827</name>
</gene>
<feature type="compositionally biased region" description="Polar residues" evidence="8">
    <location>
        <begin position="1115"/>
        <end position="1129"/>
    </location>
</feature>
<sequence>MESESVQPVQVVDPEVRAYVYSLITALGGSGSSDTGKYVLGDDALACLRDIKRWLKFYDEKANRMDVARCLAEANLVNRDLIPILALWGDDVQDDKYKSRISLACLELLVPLTWPLEVHSQMTVNHHRHTPYLQHSQVLYKRGILGHDTTAILRTIIRIALPSMTTPRADRSTRDEGILKLMLYLFRNLAIIAPSPHLATEGDEEEASKSATINAFQQQDVFALLLTMCSNMGEDFVFQDVVILEIIFHLVKGVDIKKLFMNDTQGTLAGASDLEVLLDKESHLKREYAKTAPTRHGRFGTMIWVKRDDEKVSTVSGQDVLKDDWTTMLKMDKTKRWNRPKYRKGNIDMSVNNFNLPSPLTPPATENLRTFVEEFLDSGFNPLFSHLRRAIEREADRVNESTPRQFFYVIAWFLEAERVRRSRQQEIRRQNKNHTRDIEPDSFELVAAVLNQETFIALNRHMQNCLDFKDWQDLNASMRCFTQILLTVQEMFHSNIAEDQDIAENILSRIFYEETTHDRILAILRGYEGQGFWYLDACTELAHVFLRLLEQYSKQNEHMQIRSRRRARRKQRKEAASNPTHPETQNDEESEAEDLAMEDATKTIVERSFDFQRFAAKFCTQKSVNTFLALAAYYRELNEEQLKRAHRFFYRVAFKQELSVLLFRVDIISLFYRMIKGPGGLDSTKPIFTEWEELTRQIIRKLIKKLEQRPELITEMLFSKINATVYYLEYGHEKQTVSESKPAAELELKPGVATTLDSRLGIVVAALCLEGKENLVQWLVKILDSAVNERRSWELEAEARQTGSSEELPANPPSIAVTPLDDACRIAMFKNGRLRLLMKLVGLERLGDEDTLGSSWIIPSSLPSKDLEETKKSIEKYHQHPPAEFDGLEPRDLLRRKREDTWTSSQERSSTMVDFGNDSEGEDDIDGVLFPPNLRTRTDTLDELKKKRLRRGRKSNEDGNDVDEEVLEARRLARQANALERQRKIKSSLYINASDEESDEEADREFFAREEERRRNQAKRIKQALLSGTAGDGGGAGNISTNKKSSSRGRKRKSTADYVKGGKRRRSDPLLIDSDDGDNTVDIDSPEDDHDEDGLMVTQETPSSPSESGSMSMTRPEQTSRNTTPPTSTEHNHIFGANDDDYFDNPFLFAGLVDKEKTKGDEERGDKNSEEDEPTKQFPRQRRILGGFIVDSDSESEVGG</sequence>
<keyword evidence="7" id="KW-0131">Cell cycle</keyword>
<feature type="domain" description="Timeless N-terminal" evidence="9">
    <location>
        <begin position="37"/>
        <end position="305"/>
    </location>
</feature>
<feature type="compositionally biased region" description="Basic and acidic residues" evidence="8">
    <location>
        <begin position="1153"/>
        <end position="1168"/>
    </location>
</feature>
<feature type="compositionally biased region" description="Polar residues" evidence="8">
    <location>
        <begin position="902"/>
        <end position="912"/>
    </location>
</feature>
<evidence type="ECO:0000256" key="5">
    <source>
        <dbReference type="ARBA" id="ARBA00023242"/>
    </source>
</evidence>
<comment type="caution">
    <text evidence="10">The sequence shown here is derived from an EMBL/GenBank/DDBJ whole genome shotgun (WGS) entry which is preliminary data.</text>
</comment>
<dbReference type="GO" id="GO:0043111">
    <property type="term" value="P:replication fork arrest"/>
    <property type="evidence" value="ECO:0007669"/>
    <property type="project" value="TreeGrafter"/>
</dbReference>
<organism evidence="10 11">
    <name type="scientific">Emergomyces pasteurianus Ep9510</name>
    <dbReference type="NCBI Taxonomy" id="1447872"/>
    <lineage>
        <taxon>Eukaryota</taxon>
        <taxon>Fungi</taxon>
        <taxon>Dikarya</taxon>
        <taxon>Ascomycota</taxon>
        <taxon>Pezizomycotina</taxon>
        <taxon>Eurotiomycetes</taxon>
        <taxon>Eurotiomycetidae</taxon>
        <taxon>Onygenales</taxon>
        <taxon>Ajellomycetaceae</taxon>
        <taxon>Emergomyces</taxon>
    </lineage>
</organism>
<feature type="region of interest" description="Disordered" evidence="8">
    <location>
        <begin position="559"/>
        <end position="596"/>
    </location>
</feature>
<comment type="subcellular location">
    <subcellularLocation>
        <location evidence="1">Nucleus</location>
    </subcellularLocation>
</comment>
<evidence type="ECO:0000313" key="10">
    <source>
        <dbReference type="EMBL" id="OJD18109.1"/>
    </source>
</evidence>
<reference evidence="10 11" key="1">
    <citation type="submission" date="2015-07" db="EMBL/GenBank/DDBJ databases">
        <title>Emmonsia species relationships and genome sequence.</title>
        <authorList>
            <consortium name="The Broad Institute Genomics Platform"/>
            <person name="Cuomo C.A."/>
            <person name="Munoz J.F."/>
            <person name="Imamovic A."/>
            <person name="Priest M.E."/>
            <person name="Young S."/>
            <person name="Clay O.K."/>
            <person name="McEwen J.G."/>
        </authorList>
    </citation>
    <scope>NUCLEOTIDE SEQUENCE [LARGE SCALE GENOMIC DNA]</scope>
    <source>
        <strain evidence="10 11">UAMH 9510</strain>
    </source>
</reference>
<feature type="compositionally biased region" description="Acidic residues" evidence="8">
    <location>
        <begin position="1073"/>
        <end position="1094"/>
    </location>
</feature>
<evidence type="ECO:0000256" key="1">
    <source>
        <dbReference type="ARBA" id="ARBA00004123"/>
    </source>
</evidence>
<feature type="compositionally biased region" description="Low complexity" evidence="8">
    <location>
        <begin position="1100"/>
        <end position="1114"/>
    </location>
</feature>
<dbReference type="Proteomes" id="UP000182235">
    <property type="component" value="Unassembled WGS sequence"/>
</dbReference>
<evidence type="ECO:0000256" key="4">
    <source>
        <dbReference type="ARBA" id="ARBA00022880"/>
    </source>
</evidence>
<evidence type="ECO:0000256" key="2">
    <source>
        <dbReference type="ARBA" id="ARBA00008174"/>
    </source>
</evidence>
<dbReference type="STRING" id="1447872.A0A1J9QS74"/>
<evidence type="ECO:0000259" key="9">
    <source>
        <dbReference type="Pfam" id="PF04821"/>
    </source>
</evidence>
<dbReference type="InterPro" id="IPR044998">
    <property type="entry name" value="Timeless"/>
</dbReference>
<dbReference type="GO" id="GO:0006281">
    <property type="term" value="P:DNA repair"/>
    <property type="evidence" value="ECO:0007669"/>
    <property type="project" value="TreeGrafter"/>
</dbReference>
<feature type="compositionally biased region" description="Acidic residues" evidence="8">
    <location>
        <begin position="917"/>
        <end position="926"/>
    </location>
</feature>
<dbReference type="PANTHER" id="PTHR22940:SF4">
    <property type="entry name" value="PROTEIN TIMELESS HOMOLOG"/>
    <property type="match status" value="1"/>
</dbReference>
<evidence type="ECO:0000256" key="6">
    <source>
        <dbReference type="ARBA" id="ARBA00023254"/>
    </source>
</evidence>
<proteinExistence type="inferred from homology"/>
<keyword evidence="4" id="KW-0236">DNA replication inhibitor</keyword>
<accession>A0A1J9QS74</accession>
<dbReference type="InterPro" id="IPR006906">
    <property type="entry name" value="Timeless_N"/>
</dbReference>
<comment type="similarity">
    <text evidence="2">Belongs to the timeless family.</text>
</comment>
<dbReference type="Pfam" id="PF04821">
    <property type="entry name" value="TIMELESS"/>
    <property type="match status" value="1"/>
</dbReference>
<feature type="region of interest" description="Disordered" evidence="8">
    <location>
        <begin position="981"/>
        <end position="1140"/>
    </location>
</feature>
<feature type="compositionally biased region" description="Basic and acidic residues" evidence="8">
    <location>
        <begin position="1004"/>
        <end position="1015"/>
    </location>
</feature>
<dbReference type="PANTHER" id="PTHR22940">
    <property type="entry name" value="TIMEOUT/TIMELESS-2"/>
    <property type="match status" value="1"/>
</dbReference>
<dbReference type="VEuPathDB" id="FungiDB:AJ78_01827"/>
<keyword evidence="5" id="KW-0539">Nucleus</keyword>
<keyword evidence="11" id="KW-1185">Reference proteome</keyword>
<feature type="region of interest" description="Disordered" evidence="8">
    <location>
        <begin position="1153"/>
        <end position="1200"/>
    </location>
</feature>
<dbReference type="OrthoDB" id="310853at2759"/>
<feature type="compositionally biased region" description="Acidic residues" evidence="8">
    <location>
        <begin position="994"/>
        <end position="1003"/>
    </location>
</feature>
<evidence type="ECO:0000256" key="8">
    <source>
        <dbReference type="SAM" id="MobiDB-lite"/>
    </source>
</evidence>
<dbReference type="AlphaFoldDB" id="A0A1J9QS74"/>
<dbReference type="GO" id="GO:0003677">
    <property type="term" value="F:DNA binding"/>
    <property type="evidence" value="ECO:0007669"/>
    <property type="project" value="TreeGrafter"/>
</dbReference>
<name>A0A1J9QS74_9EURO</name>
<evidence type="ECO:0000313" key="11">
    <source>
        <dbReference type="Proteomes" id="UP000182235"/>
    </source>
</evidence>
<feature type="region of interest" description="Disordered" evidence="8">
    <location>
        <begin position="897"/>
        <end position="934"/>
    </location>
</feature>
<evidence type="ECO:0000256" key="3">
    <source>
        <dbReference type="ARBA" id="ARBA00021529"/>
    </source>
</evidence>
<dbReference type="GO" id="GO:0031298">
    <property type="term" value="C:replication fork protection complex"/>
    <property type="evidence" value="ECO:0007669"/>
    <property type="project" value="TreeGrafter"/>
</dbReference>
<feature type="compositionally biased region" description="Acidic residues" evidence="8">
    <location>
        <begin position="585"/>
        <end position="596"/>
    </location>
</feature>
<keyword evidence="6" id="KW-0469">Meiosis</keyword>
<evidence type="ECO:0000256" key="7">
    <source>
        <dbReference type="ARBA" id="ARBA00023306"/>
    </source>
</evidence>